<evidence type="ECO:0000256" key="3">
    <source>
        <dbReference type="ARBA" id="ARBA00022475"/>
    </source>
</evidence>
<evidence type="ECO:0000256" key="5">
    <source>
        <dbReference type="ARBA" id="ARBA00022989"/>
    </source>
</evidence>
<dbReference type="InterPro" id="IPR002350">
    <property type="entry name" value="Kazal_dom"/>
</dbReference>
<keyword evidence="3" id="KW-1003">Cell membrane</keyword>
<proteinExistence type="inferred from homology"/>
<dbReference type="InterPro" id="IPR036259">
    <property type="entry name" value="MFS_trans_sf"/>
</dbReference>
<keyword evidence="5 8" id="KW-1133">Transmembrane helix</keyword>
<keyword evidence="8" id="KW-0406">Ion transport</keyword>
<dbReference type="Pfam" id="PF03137">
    <property type="entry name" value="OATP"/>
    <property type="match status" value="1"/>
</dbReference>
<dbReference type="GO" id="GO:0006811">
    <property type="term" value="P:monoatomic ion transport"/>
    <property type="evidence" value="ECO:0007669"/>
    <property type="project" value="UniProtKB-KW"/>
</dbReference>
<feature type="transmembrane region" description="Helical" evidence="8">
    <location>
        <begin position="65"/>
        <end position="87"/>
    </location>
</feature>
<dbReference type="SUPFAM" id="SSF103473">
    <property type="entry name" value="MFS general substrate transporter"/>
    <property type="match status" value="1"/>
</dbReference>
<dbReference type="CDD" id="cd17336">
    <property type="entry name" value="MFS_SLCO_OATP"/>
    <property type="match status" value="1"/>
</dbReference>
<dbReference type="InterPro" id="IPR020846">
    <property type="entry name" value="MFS_dom"/>
</dbReference>
<evidence type="ECO:0000256" key="7">
    <source>
        <dbReference type="ARBA" id="ARBA00023157"/>
    </source>
</evidence>
<keyword evidence="6 8" id="KW-0472">Membrane</keyword>
<feature type="compositionally biased region" description="Basic and acidic residues" evidence="9">
    <location>
        <begin position="685"/>
        <end position="695"/>
    </location>
</feature>
<feature type="transmembrane region" description="Helical" evidence="8">
    <location>
        <begin position="447"/>
        <end position="466"/>
    </location>
</feature>
<keyword evidence="4 8" id="KW-0812">Transmembrane</keyword>
<comment type="subcellular location">
    <subcellularLocation>
        <location evidence="1 8">Cell membrane</location>
        <topology evidence="1 8">Multi-pass membrane protein</topology>
    </subcellularLocation>
</comment>
<dbReference type="GO" id="GO:0043252">
    <property type="term" value="P:sodium-independent organic anion transport"/>
    <property type="evidence" value="ECO:0007669"/>
    <property type="project" value="TreeGrafter"/>
</dbReference>
<dbReference type="AlphaFoldDB" id="A0A7I8VJS8"/>
<feature type="transmembrane region" description="Helical" evidence="8">
    <location>
        <begin position="99"/>
        <end position="120"/>
    </location>
</feature>
<dbReference type="OrthoDB" id="5062115at2759"/>
<dbReference type="PROSITE" id="PS50850">
    <property type="entry name" value="MFS"/>
    <property type="match status" value="1"/>
</dbReference>
<feature type="transmembrane region" description="Helical" evidence="8">
    <location>
        <begin position="598"/>
        <end position="617"/>
    </location>
</feature>
<reference evidence="12 13" key="1">
    <citation type="submission" date="2020-08" db="EMBL/GenBank/DDBJ databases">
        <authorList>
            <person name="Hejnol A."/>
        </authorList>
    </citation>
    <scope>NUCLEOTIDE SEQUENCE [LARGE SCALE GENOMIC DNA]</scope>
</reference>
<feature type="transmembrane region" description="Helical" evidence="8">
    <location>
        <begin position="560"/>
        <end position="586"/>
    </location>
</feature>
<evidence type="ECO:0000259" key="10">
    <source>
        <dbReference type="PROSITE" id="PS50850"/>
    </source>
</evidence>
<evidence type="ECO:0000256" key="6">
    <source>
        <dbReference type="ARBA" id="ARBA00023136"/>
    </source>
</evidence>
<comment type="caution">
    <text evidence="12">The sequence shown here is derived from an EMBL/GenBank/DDBJ whole genome shotgun (WGS) entry which is preliminary data.</text>
</comment>
<dbReference type="PANTHER" id="PTHR11388:SF142">
    <property type="entry name" value="SOLUTE CARRIER ORGANIC ANION TRANSPORTER FAMILY MEMBER 5A1"/>
    <property type="match status" value="1"/>
</dbReference>
<dbReference type="Gene3D" id="1.20.1250.20">
    <property type="entry name" value="MFS general substrate transporter like domains"/>
    <property type="match status" value="2"/>
</dbReference>
<evidence type="ECO:0000256" key="8">
    <source>
        <dbReference type="RuleBase" id="RU362056"/>
    </source>
</evidence>
<dbReference type="EMBL" id="CAJFCJ010000006">
    <property type="protein sequence ID" value="CAD5115958.1"/>
    <property type="molecule type" value="Genomic_DNA"/>
</dbReference>
<comment type="similarity">
    <text evidence="2 8">Belongs to the organo anion transporter (TC 2.A.60) family.</text>
</comment>
<dbReference type="PROSITE" id="PS51465">
    <property type="entry name" value="KAZAL_2"/>
    <property type="match status" value="1"/>
</dbReference>
<feature type="transmembrane region" description="Helical" evidence="8">
    <location>
        <begin position="253"/>
        <end position="276"/>
    </location>
</feature>
<dbReference type="Proteomes" id="UP000549394">
    <property type="component" value="Unassembled WGS sequence"/>
</dbReference>
<dbReference type="NCBIfam" id="TIGR00805">
    <property type="entry name" value="oat"/>
    <property type="match status" value="1"/>
</dbReference>
<dbReference type="PANTHER" id="PTHR11388">
    <property type="entry name" value="ORGANIC ANION TRANSPORTER"/>
    <property type="match status" value="1"/>
</dbReference>
<feature type="transmembrane region" description="Helical" evidence="8">
    <location>
        <begin position="373"/>
        <end position="393"/>
    </location>
</feature>
<accession>A0A7I8VJS8</accession>
<evidence type="ECO:0000256" key="2">
    <source>
        <dbReference type="ARBA" id="ARBA00009657"/>
    </source>
</evidence>
<feature type="transmembrane region" description="Helical" evidence="8">
    <location>
        <begin position="296"/>
        <end position="320"/>
    </location>
</feature>
<evidence type="ECO:0000256" key="4">
    <source>
        <dbReference type="ARBA" id="ARBA00022692"/>
    </source>
</evidence>
<keyword evidence="7" id="KW-1015">Disulfide bond</keyword>
<organism evidence="12 13">
    <name type="scientific">Dimorphilus gyrociliatus</name>
    <dbReference type="NCBI Taxonomy" id="2664684"/>
    <lineage>
        <taxon>Eukaryota</taxon>
        <taxon>Metazoa</taxon>
        <taxon>Spiralia</taxon>
        <taxon>Lophotrochozoa</taxon>
        <taxon>Annelida</taxon>
        <taxon>Polychaeta</taxon>
        <taxon>Polychaeta incertae sedis</taxon>
        <taxon>Dinophilidae</taxon>
        <taxon>Dimorphilus</taxon>
    </lineage>
</organism>
<evidence type="ECO:0000259" key="11">
    <source>
        <dbReference type="PROSITE" id="PS51465"/>
    </source>
</evidence>
<evidence type="ECO:0000313" key="13">
    <source>
        <dbReference type="Proteomes" id="UP000549394"/>
    </source>
</evidence>
<sequence>MNRALSASVEALRIKTENEDKIKVSGLATSHQSIASSYSQLDGGQHGEVEEEPKQGFRKYITLKLYVGILVILGFLVTTDVTIRFSLLTTLQRRFGFQTVMNGVIAASADVGHLILLAFFSVFGHRVHKPRSLFVGALLTVTASLLWALPHFIFGPGPKPEATVVEAGNLSEIIPPLSELGVCLSNSSLGASTCELIANKSAANGVDTSSNESTTALVLFILSQCFIGAGLAPYVTVSFTYIDDNTDPQTSSLYVAIVMSVAMLGAIAGFLLGATFTSLYVDLGPTNLKPSDPEWIGAYWLGSLVLQSFMLLAALPLLLFPRHLRKPVTVTESHIDSEKTTAEKMRQALQRRVSEISDVKDLQEKVPSLFKNVVYLSATMVMICMSYLAGGVMTFLPKYIEDQFALGANMANIITSIAMAGSIAAGTFVGGWIVSARGLDISGSAKLIVFGCFTGVVCFVISMFLGCEPSELATPPQANLQIPPYDTCQSSCNCTDIFTPVCSEDNKQLFYSPCHAGCSDIVSYSKGEKGPEIIYTNCTCVEGPNKNLKSGFCKRSCPLLIPYTIVIFISTFSICLGQSPIISMVIRSVMQKQKSLALGLNNIATSLFATMIAPILYGRAIDTTCILLAPDCGDGKNVCLKYNAPYFRYYLHGITITFMFLALVFLVVIYLKTRNKPDPNGPPSNKEDGGEEMKELNGNGDNNHTKA</sequence>
<gene>
    <name evidence="12" type="ORF">DGYR_LOCUS4641</name>
</gene>
<feature type="transmembrane region" description="Helical" evidence="8">
    <location>
        <begin position="216"/>
        <end position="241"/>
    </location>
</feature>
<feature type="region of interest" description="Disordered" evidence="9">
    <location>
        <begin position="676"/>
        <end position="707"/>
    </location>
</feature>
<feature type="transmembrane region" description="Helical" evidence="8">
    <location>
        <begin position="413"/>
        <end position="435"/>
    </location>
</feature>
<evidence type="ECO:0000256" key="9">
    <source>
        <dbReference type="SAM" id="MobiDB-lite"/>
    </source>
</evidence>
<feature type="transmembrane region" description="Helical" evidence="8">
    <location>
        <begin position="132"/>
        <end position="154"/>
    </location>
</feature>
<name>A0A7I8VJS8_9ANNE</name>
<feature type="domain" description="Major facilitator superfamily (MFS) profile" evidence="10">
    <location>
        <begin position="66"/>
        <end position="674"/>
    </location>
</feature>
<keyword evidence="8" id="KW-0813">Transport</keyword>
<keyword evidence="13" id="KW-1185">Reference proteome</keyword>
<dbReference type="GO" id="GO:0016323">
    <property type="term" value="C:basolateral plasma membrane"/>
    <property type="evidence" value="ECO:0007669"/>
    <property type="project" value="TreeGrafter"/>
</dbReference>
<feature type="domain" description="Kazal-like" evidence="11">
    <location>
        <begin position="482"/>
        <end position="542"/>
    </location>
</feature>
<evidence type="ECO:0000313" key="12">
    <source>
        <dbReference type="EMBL" id="CAD5115958.1"/>
    </source>
</evidence>
<evidence type="ECO:0000256" key="1">
    <source>
        <dbReference type="ARBA" id="ARBA00004651"/>
    </source>
</evidence>
<dbReference type="InterPro" id="IPR004156">
    <property type="entry name" value="OATP"/>
</dbReference>
<feature type="transmembrane region" description="Helical" evidence="8">
    <location>
        <begin position="649"/>
        <end position="671"/>
    </location>
</feature>
<protein>
    <recommendedName>
        <fullName evidence="8">Solute carrier organic anion transporter family member</fullName>
    </recommendedName>
</protein>
<dbReference type="GO" id="GO:0015347">
    <property type="term" value="F:sodium-independent organic anion transmembrane transporter activity"/>
    <property type="evidence" value="ECO:0007669"/>
    <property type="project" value="TreeGrafter"/>
</dbReference>